<comment type="caution">
    <text evidence="2">The sequence shown here is derived from an EMBL/GenBank/DDBJ whole genome shotgun (WGS) entry which is preliminary data.</text>
</comment>
<feature type="domain" description="Tlde1" evidence="1">
    <location>
        <begin position="27"/>
        <end position="147"/>
    </location>
</feature>
<proteinExistence type="predicted"/>
<dbReference type="AlphaFoldDB" id="A0A9Q4T2F8"/>
<evidence type="ECO:0000313" key="2">
    <source>
        <dbReference type="EMBL" id="NCH88985.1"/>
    </source>
</evidence>
<dbReference type="Proteomes" id="UP000778262">
    <property type="component" value="Unassembled WGS sequence"/>
</dbReference>
<reference evidence="2" key="1">
    <citation type="submission" date="2018-11" db="EMBL/GenBank/DDBJ databases">
        <title>Genomics analysis of Putative Virulence Factors on Adhesion and Cytotoxicity for Cronobacter spp.</title>
        <authorList>
            <person name="Cui J."/>
        </authorList>
    </citation>
    <scope>NUCLEOTIDE SEQUENCE</scope>
    <source>
        <strain evidence="2">SD69</strain>
    </source>
</reference>
<protein>
    <submittedName>
        <fullName evidence="2">DUF2778 domain-containing protein</fullName>
    </submittedName>
</protein>
<dbReference type="InterPro" id="IPR021225">
    <property type="entry name" value="Tlde1_dom"/>
</dbReference>
<organism evidence="2 3">
    <name type="scientific">Cronobacter dublinensis</name>
    <dbReference type="NCBI Taxonomy" id="413497"/>
    <lineage>
        <taxon>Bacteria</taxon>
        <taxon>Pseudomonadati</taxon>
        <taxon>Pseudomonadota</taxon>
        <taxon>Gammaproteobacteria</taxon>
        <taxon>Enterobacterales</taxon>
        <taxon>Enterobacteriaceae</taxon>
        <taxon>Cronobacter</taxon>
    </lineage>
</organism>
<dbReference type="EMBL" id="RPBY01000006">
    <property type="protein sequence ID" value="NCH88985.1"/>
    <property type="molecule type" value="Genomic_DNA"/>
</dbReference>
<evidence type="ECO:0000259" key="1">
    <source>
        <dbReference type="Pfam" id="PF10908"/>
    </source>
</evidence>
<name>A0A9Q4T2F8_9ENTR</name>
<dbReference type="Pfam" id="PF10908">
    <property type="entry name" value="Tlde1_dom"/>
    <property type="match status" value="1"/>
</dbReference>
<sequence length="172" mass="19490">MISCELNYNEKTPDGRLILRCAGVGAFPVFSGLGSYKNILEFAGRRNGPIPLGRYLIVERSWGGLWSTERTIEKWWKTGNRYWEWFALFRQDTLLDDTLSIDGISRGYFRLHPLRPVGTGASDGCVTFYNEADFNRLRHALLSTAKLYATCEALRAYGDLTVTGVPFAKLPR</sequence>
<accession>A0A9Q4T2F8</accession>
<dbReference type="RefSeq" id="WP_161591232.1">
    <property type="nucleotide sequence ID" value="NZ_RPBY01000006.1"/>
</dbReference>
<evidence type="ECO:0000313" key="3">
    <source>
        <dbReference type="Proteomes" id="UP000778262"/>
    </source>
</evidence>
<gene>
    <name evidence="2" type="ORF">EHJ13_16325</name>
</gene>